<feature type="binding site" evidence="10">
    <location>
        <position position="155"/>
    </location>
    <ligand>
        <name>NAD(+)</name>
        <dbReference type="ChEBI" id="CHEBI:57540"/>
    </ligand>
</feature>
<dbReference type="Proteomes" id="UP001183643">
    <property type="component" value="Unassembled WGS sequence"/>
</dbReference>
<dbReference type="InterPro" id="IPR036291">
    <property type="entry name" value="NAD(P)-bd_dom_sf"/>
</dbReference>
<dbReference type="PANTHER" id="PTHR43750">
    <property type="entry name" value="UDP-GLUCOSE 6-DEHYDROGENASE TUAD"/>
    <property type="match status" value="1"/>
</dbReference>
<keyword evidence="4 7" id="KW-0560">Oxidoreductase</keyword>
<dbReference type="Gene3D" id="1.20.5.100">
    <property type="entry name" value="Cytochrome c1, transmembrane anchor, C-terminal"/>
    <property type="match status" value="1"/>
</dbReference>
<dbReference type="InterPro" id="IPR017476">
    <property type="entry name" value="UDP-Glc/GDP-Man"/>
</dbReference>
<dbReference type="InterPro" id="IPR036220">
    <property type="entry name" value="UDP-Glc/GDP-Man_DH_C_sf"/>
</dbReference>
<dbReference type="RefSeq" id="WP_310365124.1">
    <property type="nucleotide sequence ID" value="NZ_JAVDYB010000001.1"/>
</dbReference>
<dbReference type="Pfam" id="PF00984">
    <property type="entry name" value="UDPG_MGDP_dh"/>
    <property type="match status" value="1"/>
</dbReference>
<dbReference type="InterPro" id="IPR008927">
    <property type="entry name" value="6-PGluconate_DH-like_C_sf"/>
</dbReference>
<evidence type="ECO:0000313" key="13">
    <source>
        <dbReference type="Proteomes" id="UP001183643"/>
    </source>
</evidence>
<evidence type="ECO:0000256" key="6">
    <source>
        <dbReference type="ARBA" id="ARBA00047473"/>
    </source>
</evidence>
<dbReference type="Gene3D" id="3.40.50.720">
    <property type="entry name" value="NAD(P)-binding Rossmann-like Domain"/>
    <property type="match status" value="2"/>
</dbReference>
<feature type="active site" description="Nucleophile" evidence="8">
    <location>
        <position position="263"/>
    </location>
</feature>
<feature type="binding site" evidence="9">
    <location>
        <begin position="252"/>
        <end position="256"/>
    </location>
    <ligand>
        <name>substrate</name>
    </ligand>
</feature>
<evidence type="ECO:0000256" key="5">
    <source>
        <dbReference type="ARBA" id="ARBA00023027"/>
    </source>
</evidence>
<dbReference type="NCBIfam" id="TIGR03026">
    <property type="entry name" value="NDP-sugDHase"/>
    <property type="match status" value="1"/>
</dbReference>
<sequence length="442" mass="46873">MYEVSVVGCGYLGVTHAAGIAEMGHRVIAVDIDEAKIAALADGRVPFFEPGLEELVRRHLATGRLAFTTSYEAAATADVHFVCVGTPQRPDGAADLSHLDSVADRLGPYLVKECLVVGKSTVPSGTAARLAEMLAGVAPAGNRVTVAWNPEFLAEGTAVADTLRPDRLVLGVPDERAERVLREIYAPLIEAGVPVVVSDIPTAEVIKYAANSFMATKLSFINAVAEFCEATGADVRVVSEALSYDPRIGGRFLTSGLGFGGGCVSKDIRALQARAHELGVGHAFALLAEVDAINRRCRDRVLELLRKQCGGSFAGRRVAVLGAAFKPGTDDIRDSPALHVADAVRRADGDVVVYDPRAMENARRVYPELSYAPTLLDAVRGADTVAVLTDWPEFAAADPAVLGAEVRQRNMVDGRQLLNADRWLAAGWSFAAPGRPALQPAA</sequence>
<evidence type="ECO:0000313" key="12">
    <source>
        <dbReference type="EMBL" id="MDR7274877.1"/>
    </source>
</evidence>
<comment type="pathway">
    <text evidence="1">Nucleotide-sugar biosynthesis; UDP-alpha-D-glucuronate biosynthesis; UDP-alpha-D-glucuronate from UDP-alpha-D-glucose: step 1/1.</text>
</comment>
<evidence type="ECO:0000256" key="8">
    <source>
        <dbReference type="PIRSR" id="PIRSR500134-1"/>
    </source>
</evidence>
<dbReference type="InterPro" id="IPR001732">
    <property type="entry name" value="UDP-Glc/GDP-Man_DH_N"/>
</dbReference>
<comment type="caution">
    <text evidence="12">The sequence shown here is derived from an EMBL/GenBank/DDBJ whole genome shotgun (WGS) entry which is preliminary data.</text>
</comment>
<feature type="binding site" evidence="10">
    <location>
        <position position="121"/>
    </location>
    <ligand>
        <name>NAD(+)</name>
        <dbReference type="ChEBI" id="CHEBI:57540"/>
    </ligand>
</feature>
<reference evidence="12" key="1">
    <citation type="submission" date="2023-07" db="EMBL/GenBank/DDBJ databases">
        <title>Sequencing the genomes of 1000 actinobacteria strains.</title>
        <authorList>
            <person name="Klenk H.-P."/>
        </authorList>
    </citation>
    <scope>NUCLEOTIDE SEQUENCE</scope>
    <source>
        <strain evidence="12">DSM 44707</strain>
    </source>
</reference>
<evidence type="ECO:0000256" key="7">
    <source>
        <dbReference type="PIRNR" id="PIRNR000124"/>
    </source>
</evidence>
<gene>
    <name evidence="12" type="ORF">J2S41_001655</name>
</gene>
<dbReference type="AlphaFoldDB" id="A0AAE3YLT6"/>
<dbReference type="SUPFAM" id="SSF51735">
    <property type="entry name" value="NAD(P)-binding Rossmann-fold domains"/>
    <property type="match status" value="1"/>
</dbReference>
<dbReference type="EMBL" id="JAVDYB010000001">
    <property type="protein sequence ID" value="MDR7274877.1"/>
    <property type="molecule type" value="Genomic_DNA"/>
</dbReference>
<keyword evidence="5 7" id="KW-0520">NAD</keyword>
<evidence type="ECO:0000259" key="11">
    <source>
        <dbReference type="SMART" id="SM00984"/>
    </source>
</evidence>
<dbReference type="GO" id="GO:0000271">
    <property type="term" value="P:polysaccharide biosynthetic process"/>
    <property type="evidence" value="ECO:0007669"/>
    <property type="project" value="InterPro"/>
</dbReference>
<organism evidence="12 13">
    <name type="scientific">Catenuloplanes atrovinosus</name>
    <dbReference type="NCBI Taxonomy" id="137266"/>
    <lineage>
        <taxon>Bacteria</taxon>
        <taxon>Bacillati</taxon>
        <taxon>Actinomycetota</taxon>
        <taxon>Actinomycetes</taxon>
        <taxon>Micromonosporales</taxon>
        <taxon>Micromonosporaceae</taxon>
        <taxon>Catenuloplanes</taxon>
    </lineage>
</organism>
<feature type="binding site" evidence="10">
    <location>
        <position position="36"/>
    </location>
    <ligand>
        <name>NAD(+)</name>
        <dbReference type="ChEBI" id="CHEBI:57540"/>
    </ligand>
</feature>
<evidence type="ECO:0000256" key="2">
    <source>
        <dbReference type="ARBA" id="ARBA00006601"/>
    </source>
</evidence>
<dbReference type="InterPro" id="IPR014026">
    <property type="entry name" value="UDP-Glc/GDP-Man_DH_dimer"/>
</dbReference>
<dbReference type="PANTHER" id="PTHR43750:SF3">
    <property type="entry name" value="UDP-GLUCOSE 6-DEHYDROGENASE TUAD"/>
    <property type="match status" value="1"/>
</dbReference>
<evidence type="ECO:0000256" key="9">
    <source>
        <dbReference type="PIRSR" id="PIRSR500134-2"/>
    </source>
</evidence>
<comment type="catalytic activity">
    <reaction evidence="6 7">
        <text>UDP-alpha-D-glucose + 2 NAD(+) + H2O = UDP-alpha-D-glucuronate + 2 NADH + 3 H(+)</text>
        <dbReference type="Rhea" id="RHEA:23596"/>
        <dbReference type="ChEBI" id="CHEBI:15377"/>
        <dbReference type="ChEBI" id="CHEBI:15378"/>
        <dbReference type="ChEBI" id="CHEBI:57540"/>
        <dbReference type="ChEBI" id="CHEBI:57945"/>
        <dbReference type="ChEBI" id="CHEBI:58052"/>
        <dbReference type="ChEBI" id="CHEBI:58885"/>
        <dbReference type="EC" id="1.1.1.22"/>
    </reaction>
</comment>
<keyword evidence="13" id="KW-1185">Reference proteome</keyword>
<feature type="binding site" evidence="10">
    <location>
        <position position="266"/>
    </location>
    <ligand>
        <name>NAD(+)</name>
        <dbReference type="ChEBI" id="CHEBI:57540"/>
    </ligand>
</feature>
<proteinExistence type="inferred from homology"/>
<dbReference type="Pfam" id="PF03720">
    <property type="entry name" value="UDPG_MGDP_dh_C"/>
    <property type="match status" value="1"/>
</dbReference>
<evidence type="ECO:0000256" key="4">
    <source>
        <dbReference type="ARBA" id="ARBA00023002"/>
    </source>
</evidence>
<feature type="binding site" evidence="9">
    <location>
        <position position="260"/>
    </location>
    <ligand>
        <name>substrate</name>
    </ligand>
</feature>
<feature type="binding site" evidence="10">
    <location>
        <position position="31"/>
    </location>
    <ligand>
        <name>NAD(+)</name>
        <dbReference type="ChEBI" id="CHEBI:57540"/>
    </ligand>
</feature>
<dbReference type="PIRSF" id="PIRSF500134">
    <property type="entry name" value="UDPglc_DH_bac"/>
    <property type="match status" value="1"/>
</dbReference>
<dbReference type="InterPro" id="IPR014027">
    <property type="entry name" value="UDP-Glc/GDP-Man_DH_C"/>
</dbReference>
<dbReference type="GO" id="GO:0003979">
    <property type="term" value="F:UDP-glucose 6-dehydrogenase activity"/>
    <property type="evidence" value="ECO:0007669"/>
    <property type="project" value="UniProtKB-EC"/>
</dbReference>
<accession>A0AAE3YLT6</accession>
<feature type="binding site" evidence="10">
    <location>
        <position position="86"/>
    </location>
    <ligand>
        <name>NAD(+)</name>
        <dbReference type="ChEBI" id="CHEBI:57540"/>
    </ligand>
</feature>
<dbReference type="EC" id="1.1.1.22" evidence="3 7"/>
<dbReference type="SMART" id="SM00984">
    <property type="entry name" value="UDPG_MGDP_dh_C"/>
    <property type="match status" value="1"/>
</dbReference>
<name>A0AAE3YLT6_9ACTN</name>
<comment type="similarity">
    <text evidence="2 7">Belongs to the UDP-glucose/GDP-mannose dehydrogenase family.</text>
</comment>
<dbReference type="PIRSF" id="PIRSF000124">
    <property type="entry name" value="UDPglc_GDPman_dh"/>
    <property type="match status" value="1"/>
</dbReference>
<dbReference type="SUPFAM" id="SSF48179">
    <property type="entry name" value="6-phosphogluconate dehydrogenase C-terminal domain-like"/>
    <property type="match status" value="1"/>
</dbReference>
<dbReference type="InterPro" id="IPR028357">
    <property type="entry name" value="UDPglc_DH_bac"/>
</dbReference>
<dbReference type="Pfam" id="PF03721">
    <property type="entry name" value="UDPG_MGDP_dh_N"/>
    <property type="match status" value="1"/>
</dbReference>
<feature type="binding site" evidence="9">
    <location>
        <position position="326"/>
    </location>
    <ligand>
        <name>substrate</name>
    </ligand>
</feature>
<evidence type="ECO:0000256" key="10">
    <source>
        <dbReference type="PIRSR" id="PIRSR500134-3"/>
    </source>
</evidence>
<evidence type="ECO:0000256" key="3">
    <source>
        <dbReference type="ARBA" id="ARBA00012954"/>
    </source>
</evidence>
<feature type="binding site" evidence="9">
    <location>
        <begin position="152"/>
        <end position="155"/>
    </location>
    <ligand>
        <name>substrate</name>
    </ligand>
</feature>
<evidence type="ECO:0000256" key="1">
    <source>
        <dbReference type="ARBA" id="ARBA00004701"/>
    </source>
</evidence>
<feature type="binding site" evidence="10">
    <location>
        <position position="333"/>
    </location>
    <ligand>
        <name>NAD(+)</name>
        <dbReference type="ChEBI" id="CHEBI:57540"/>
    </ligand>
</feature>
<dbReference type="SUPFAM" id="SSF52413">
    <property type="entry name" value="UDP-glucose/GDP-mannose dehydrogenase C-terminal domain"/>
    <property type="match status" value="1"/>
</dbReference>
<dbReference type="GO" id="GO:0051287">
    <property type="term" value="F:NAD binding"/>
    <property type="evidence" value="ECO:0007669"/>
    <property type="project" value="InterPro"/>
</dbReference>
<feature type="binding site" evidence="9">
    <location>
        <position position="207"/>
    </location>
    <ligand>
        <name>substrate</name>
    </ligand>
</feature>
<feature type="domain" description="UDP-glucose/GDP-mannose dehydrogenase C-terminal" evidence="11">
    <location>
        <begin position="319"/>
        <end position="420"/>
    </location>
</feature>
<protein>
    <recommendedName>
        <fullName evidence="3 7">UDP-glucose 6-dehydrogenase</fullName>
        <ecNumber evidence="3 7">1.1.1.22</ecNumber>
    </recommendedName>
</protein>